<sequence>MRINHALFLAVLTLCLCTITRVSFSQFNYGLRAGGQFVTARHNDDSPYTESISWRPSYHAGFFFSYKFSKRISAVADLLYSDKGYSTKYKDGYNNIHITYLSVPLMAQYHVTDKFSILAGGEFDLFLSAHRFNGGKKHTGTFYDNPTELSLIGGVAYQFNPRLNLMLRYVHGVTNIRGNDLRWIPGFKISNEMFQLSLGYAYRRDIDHEYLHDRRSMFSIGIRQGLSRYVTVTSYDEISRQESSSGRNGYQAEIDFRFTRKRFYTNLGLVYSQKGGPIQDEEDVKQNFMGVPVIIGYSPVKTRPFTFSLEAGLVFNRLMSSSPLPNEDSPKNNITNDNIFSGVYGFEISTDALPRITPFITYRKEVDFTSYYLWSSSEYSDGTYLYHKGQVLSFGVRMKGVSVTRDKTKEEADRFSYRAHMDSVVLPFSFGVKGGINLNDTKHDDPVMGKDDHSDAMFAAHGGMYFQIRLYKRFSLIPEVLYFRKGFKFEYDGEQLKAIANYIEFPVLLSYQATRRLGIDAG</sequence>
<proteinExistence type="predicted"/>
<evidence type="ECO:0000313" key="2">
    <source>
        <dbReference type="EMBL" id="RAW01266.1"/>
    </source>
</evidence>
<gene>
    <name evidence="2" type="ORF">DQQ10_10160</name>
</gene>
<feature type="domain" description="Outer membrane protein beta-barrel" evidence="1">
    <location>
        <begin position="427"/>
        <end position="516"/>
    </location>
</feature>
<reference evidence="2 3" key="1">
    <citation type="submission" date="2018-06" db="EMBL/GenBank/DDBJ databases">
        <title>Chryseolinea flavus sp. nov., a member of the phylum Bacteroidetes isolated from soil.</title>
        <authorList>
            <person name="Li Y."/>
            <person name="Wang J."/>
        </authorList>
    </citation>
    <scope>NUCLEOTIDE SEQUENCE [LARGE SCALE GENOMIC DNA]</scope>
    <source>
        <strain evidence="2 3">SDU1-6</strain>
    </source>
</reference>
<dbReference type="Gene3D" id="2.40.160.20">
    <property type="match status" value="1"/>
</dbReference>
<dbReference type="SUPFAM" id="SSF56925">
    <property type="entry name" value="OMPA-like"/>
    <property type="match status" value="1"/>
</dbReference>
<dbReference type="InterPro" id="IPR025665">
    <property type="entry name" value="Beta-barrel_OMP_2"/>
</dbReference>
<dbReference type="Pfam" id="PF13568">
    <property type="entry name" value="OMP_b-brl_2"/>
    <property type="match status" value="2"/>
</dbReference>
<protein>
    <recommendedName>
        <fullName evidence="1">Outer membrane protein beta-barrel domain-containing protein</fullName>
    </recommendedName>
</protein>
<dbReference type="Proteomes" id="UP000251889">
    <property type="component" value="Unassembled WGS sequence"/>
</dbReference>
<accession>A0A364Y3A0</accession>
<dbReference type="AlphaFoldDB" id="A0A364Y3A0"/>
<dbReference type="RefSeq" id="WP_112746752.1">
    <property type="nucleotide sequence ID" value="NZ_QMFY01000004.1"/>
</dbReference>
<organism evidence="2 3">
    <name type="scientific">Pseudochryseolinea flava</name>
    <dbReference type="NCBI Taxonomy" id="2059302"/>
    <lineage>
        <taxon>Bacteria</taxon>
        <taxon>Pseudomonadati</taxon>
        <taxon>Bacteroidota</taxon>
        <taxon>Cytophagia</taxon>
        <taxon>Cytophagales</taxon>
        <taxon>Fulvivirgaceae</taxon>
        <taxon>Pseudochryseolinea</taxon>
    </lineage>
</organism>
<name>A0A364Y3A0_9BACT</name>
<evidence type="ECO:0000259" key="1">
    <source>
        <dbReference type="Pfam" id="PF13568"/>
    </source>
</evidence>
<dbReference type="InterPro" id="IPR011250">
    <property type="entry name" value="OMP/PagP_B-barrel"/>
</dbReference>
<evidence type="ECO:0000313" key="3">
    <source>
        <dbReference type="Proteomes" id="UP000251889"/>
    </source>
</evidence>
<dbReference type="EMBL" id="QMFY01000004">
    <property type="protein sequence ID" value="RAW01266.1"/>
    <property type="molecule type" value="Genomic_DNA"/>
</dbReference>
<feature type="domain" description="Outer membrane protein beta-barrel" evidence="1">
    <location>
        <begin position="25"/>
        <end position="176"/>
    </location>
</feature>
<keyword evidence="3" id="KW-1185">Reference proteome</keyword>
<comment type="caution">
    <text evidence="2">The sequence shown here is derived from an EMBL/GenBank/DDBJ whole genome shotgun (WGS) entry which is preliminary data.</text>
</comment>